<dbReference type="InterPro" id="IPR022168">
    <property type="entry name" value="GARIL-like_Rab2B-bd"/>
</dbReference>
<feature type="compositionally biased region" description="Basic and acidic residues" evidence="2">
    <location>
        <begin position="830"/>
        <end position="846"/>
    </location>
</feature>
<feature type="domain" description="TASOR alpha/beta" evidence="5">
    <location>
        <begin position="2445"/>
        <end position="2540"/>
    </location>
</feature>
<name>A0A8C0M7Y3_CANLF</name>
<feature type="region of interest" description="Disordered" evidence="2">
    <location>
        <begin position="627"/>
        <end position="661"/>
    </location>
</feature>
<evidence type="ECO:0000259" key="6">
    <source>
        <dbReference type="Pfam" id="PF24630"/>
    </source>
</evidence>
<sequence>MSIYDINREQDYVTNSGGILGENELRPPSQLHCLLEKTEPGFISEKIFETVSLSSDSLFQRAVSILHTSYLDSASEHGFQYSQVTLVKNDIFLNEYKTFYQEKKASNYTQEELQETFGFLLFETENQAKLVCQRGLCVGSSAITTLGDPAKGVYISKYSDYLHARPWYHGKSGYVVIFNLIKGKVKFVSENYTTNYTSPSSGYDCHVAANTNKVSHKTSHFRAFELSQYYLYELAGSTVTERPRQICPYVIVAFQYREPKRMAASAPRSVFELRENAITSLWQGKLIIQGCLLCDITLWSSHGTVPTQLPHELDFKYVMKVSSLKKRLPEAAFRKQNYLEQKVCCQDICFRLYEVELSNKQGEKINKLTEYIKNEQLAIIKCLEDRGFFILFTSSALISGTNFEAEQTGLHGLHLFHPSLLAGLKESKVDNISSKVTPILPALNCALLEAKKSFTEEGVCPNMLVKHNLQELFKVDKGPSLTAASQNGIQETAFLGQLSNGFDLVPPAEKCPSQSLTQLKSYFSDPSGYVLEVSAALDFLAECPQSPCVSDGICDAGFSLVMTPDPEFLDSEVEVRKETETKKNPEEMVKVSQGAVVLLSPASNLRVQPKRKSSVPPAVQSKRVNLCCPFPKRTPGGASKGSDSPTTPKLVKGPFPQKRKRGADVLAAQFVQTTKLDRKNREAPISKDAPVATNAKRARKQEKSPVKTVPRAKPPMKKSPQKQRVNLVKGKQNLRIRKQPQPAKGETGSQLPSEISSVGQEDVTSINATQTEGISVAQKDLPENSIVNCDSQALNMLADLALSAATSTTPSSEPRNFPCSSESPQNDVLLSKEHSVRGTSDHEYHRGVKNQKGGLLTKPSSEKKSNPTLDSTISQMEETWVPGDPPPMEAPSALPEETLETSDASQSSFVAVEHSYALLLAEHSKKHLQQRGITGPAFAKNGTKGPEAGTPVGKVMPFRHQHSTSPLQKLSEDPGCRRKGSLLSSSLKDSYCSHTVYSCDGSFKVTFKCDSEYAFSLDSKYTNNPLEKTIIRALHGPWNTDLPDNVEEVKLLLHMWVALFYSNQNKVIRSSRKVVEHSNPAKYVSINSTLESLEFSEIEESSNVERCPVDPLLETNETPRGHAAEVSFPDTNSLLPFLKPPPTRGLELWVQKERKDIFPREGHPDTPESQNFIYSCKNEVIGEKAKPDSSDKVETSNLVFSSIGSTQTNGLSVPSEDKTFEPLDSSRVTYSDTVTQTTFSKTYDGLSDQSVICHKSVYSTLEKEVDVFHATVQTETSALQGLIQHSSPMSKECQPSSERTDDTEYVIINLEPVTFTFEENTYVPIQSEVVNKTDKPATFNTELIKQVSPASSLRHPVSAFEKAQTRGLRDVPSLAISGEKDTNYLCASPVSGETLGNEMCLLQKEIPNVPCSSSPPANSVIAEALSLVKSSNCSLPREEMKLSQEFFLQTQNLFGISSEEIIEPSQVEEVVSASASATSGGNYSHNCIPSVGNKAESSSEPVNDGSGLKSENRNLESFNSAFTKQTSLSVSKEDASLESSEEDSDIDLILRISPPTSTREEMPAEELEPQREAPLSNLELQDMTEEIIRPEEVTLLENREATSANYISTYPAVPEKSLESKERKGDNLQTVTLILSKETCALEIAEEVNVTSDFPFASLIEEVSPASSPDPEDLVEAAQPSQTQPEMAVSLCSLQLAGTQGERSDRFSQIESVDLAVTEKENSSVGLTHPVAQDNLIGVQQMQSSAKMPLVGSKHPGRKDGCLSCPGKVTKEIVPGEHGEGLSEEVPCGDMELSQPASDAKYREDFKLSLEKLVTSGDPLQPVNVQNRNSDLSHLVLEPGEPPFSPRKIIENKSLADTIVSATTPTGRVDLSLKQQPSPKGIKKNLFSSGVKTNEAVYTQAQSLSSGSVGGADTQTHEHSEIPKLAFSSDGSRPVNTETGFQTQEISVVKMASLLRNNDAEAKLHEEATDLGGVDSQPNTTSPKDKQKAIHAQQDGAVCETRDLLNARPLLTYVPMDFCLQMAVASENTSREPCASITPQACAPLVCEVSEEQMANMGSGEGLRAEEDLDTLGGDVDVSVNSDIHYEPLSGESDHDSCGDGRNPKMEAEGSCTLRYSQTKKEDASKDDSDSFQSLSNSDNEEWVYSTQAPGLEVGMAPRHWLVGFKKEDRCVPSYVQIRDLRGIPRIYANFTVTRELTDTTRTLHSLKRHPSFTAKCGLLSSWTNSWQVADDLTQNILDLEYLRFAHKLKQIVKNGDSRPSASSTGVFPKEPPLQIGAEAFPLTKVSESLALHPASRSRSPLVVTVVPSGARQRSLRGRDHALGTLDGSSFWKESCGRSRNHLANSERNQTGSFHLNKLKYNTTSKESRNDVSLILNEYAEFSNMMLNSHLVGFPEKESAVASGEATSREVCSPIPRAASYEDVITDLCTSLHVKLKSVVKEACKSPFLFYLVETEDQSFFVRTKNILRKGGHTEVEPQHFCQAFHRENDTLLVIIRNEDIASRLHQIPFLLKLKHFPSVLFAGVDCPEDVLQSTYQELFQTGGFMVSDDKILESLTLAQLKDVVRTLEKLNRNGRWKWLLHYRENKKLREDVRVDSVAHKKNLILKSYQSAELIELLHYHQCDSRAATKAEHLKCLLSLQIQHIQARFAVFLTEKPTVSREVFENSGILITDVNNFLENIQNIAAPFKSSYWGGIAVGSAYLREPTSSEWHTSSLAVHLVPRTQETVTMRCLEVVPAGPRPAAEIPVSC</sequence>
<comment type="similarity">
    <text evidence="1">Belongs to the TASOR family.</text>
</comment>
<feature type="domain" description="TASOR pseudo-PARP" evidence="4">
    <location>
        <begin position="102"/>
        <end position="248"/>
    </location>
</feature>
<feature type="compositionally biased region" description="Basic and acidic residues" evidence="2">
    <location>
        <begin position="2092"/>
        <end position="2108"/>
    </location>
</feature>
<gene>
    <name evidence="7" type="primary">TASOR2</name>
</gene>
<reference evidence="7" key="2">
    <citation type="submission" date="2025-08" db="UniProtKB">
        <authorList>
            <consortium name="Ensembl"/>
        </authorList>
    </citation>
    <scope>IDENTIFICATION</scope>
</reference>
<feature type="region of interest" description="Disordered" evidence="2">
    <location>
        <begin position="677"/>
        <end position="761"/>
    </location>
</feature>
<feature type="domain" description="Golgi associated RAB2 interactor protein-like Rab2B-binding" evidence="3">
    <location>
        <begin position="354"/>
        <end position="426"/>
    </location>
</feature>
<dbReference type="Pfam" id="PF24630">
    <property type="entry name" value="PIN_TASOR"/>
    <property type="match status" value="1"/>
</dbReference>
<feature type="compositionally biased region" description="Basic and acidic residues" evidence="2">
    <location>
        <begin position="2119"/>
        <end position="2129"/>
    </location>
</feature>
<evidence type="ECO:0000259" key="3">
    <source>
        <dbReference type="Pfam" id="PF12480"/>
    </source>
</evidence>
<dbReference type="InterPro" id="IPR022188">
    <property type="entry name" value="TASOR_DUF3715"/>
</dbReference>
<feature type="domain" description="TASOR pseudo-PARP" evidence="4">
    <location>
        <begin position="812"/>
        <end position="966"/>
    </location>
</feature>
<dbReference type="InterPro" id="IPR046432">
    <property type="entry name" value="TASOR"/>
</dbReference>
<dbReference type="InterPro" id="IPR056242">
    <property type="entry name" value="PIN_TASOR"/>
</dbReference>
<dbReference type="PANTHER" id="PTHR16207:SF10">
    <property type="entry name" value="PROTEIN TASOR 2"/>
    <property type="match status" value="1"/>
</dbReference>
<feature type="compositionally biased region" description="Polar residues" evidence="2">
    <location>
        <begin position="818"/>
        <end position="828"/>
    </location>
</feature>
<feature type="domain" description="Golgi associated RAB2 interactor protein-like Rab2B-binding" evidence="3">
    <location>
        <begin position="1316"/>
        <end position="1364"/>
    </location>
</feature>
<dbReference type="Proteomes" id="UP000694429">
    <property type="component" value="Chromosome 2"/>
</dbReference>
<feature type="region of interest" description="Disordered" evidence="2">
    <location>
        <begin position="935"/>
        <end position="975"/>
    </location>
</feature>
<dbReference type="GO" id="GO:0045814">
    <property type="term" value="P:negative regulation of gene expression, epigenetic"/>
    <property type="evidence" value="ECO:0007669"/>
    <property type="project" value="InterPro"/>
</dbReference>
<feature type="region of interest" description="Disordered" evidence="2">
    <location>
        <begin position="1968"/>
        <end position="1993"/>
    </location>
</feature>
<feature type="compositionally biased region" description="Polar residues" evidence="2">
    <location>
        <begin position="866"/>
        <end position="877"/>
    </location>
</feature>
<dbReference type="Pfam" id="PF12509">
    <property type="entry name" value="DUF3715"/>
    <property type="match status" value="3"/>
</dbReference>
<dbReference type="Pfam" id="PF12480">
    <property type="entry name" value="GARIL_Rab2_bd"/>
    <property type="match status" value="2"/>
</dbReference>
<feature type="domain" description="TASOR pseudo-PARP" evidence="4">
    <location>
        <begin position="1117"/>
        <end position="1265"/>
    </location>
</feature>
<evidence type="ECO:0000259" key="5">
    <source>
        <dbReference type="Pfam" id="PF23314"/>
    </source>
</evidence>
<dbReference type="Pfam" id="PF23314">
    <property type="entry name" value="TASOR_alpha-beta"/>
    <property type="match status" value="1"/>
</dbReference>
<feature type="region of interest" description="Disordered" evidence="2">
    <location>
        <begin position="1476"/>
        <end position="1514"/>
    </location>
</feature>
<organism evidence="7 8">
    <name type="scientific">Canis lupus familiaris</name>
    <name type="common">Dog</name>
    <name type="synonym">Canis familiaris</name>
    <dbReference type="NCBI Taxonomy" id="9615"/>
    <lineage>
        <taxon>Eukaryota</taxon>
        <taxon>Metazoa</taxon>
        <taxon>Chordata</taxon>
        <taxon>Craniata</taxon>
        <taxon>Vertebrata</taxon>
        <taxon>Euteleostomi</taxon>
        <taxon>Mammalia</taxon>
        <taxon>Eutheria</taxon>
        <taxon>Laurasiatheria</taxon>
        <taxon>Carnivora</taxon>
        <taxon>Caniformia</taxon>
        <taxon>Canidae</taxon>
        <taxon>Canis</taxon>
    </lineage>
</organism>
<reference evidence="7" key="1">
    <citation type="submission" date="2019-03" db="EMBL/GenBank/DDBJ databases">
        <authorList>
            <person name="Warren W.C."/>
            <person name="Johnson G.S."/>
        </authorList>
    </citation>
    <scope>NUCLEOTIDE SEQUENCE [LARGE SCALE GENOMIC DNA]</scope>
    <source>
        <strain evidence="7">Basenji</strain>
    </source>
</reference>
<feature type="domain" description="TASOR PIN" evidence="6">
    <location>
        <begin position="2544"/>
        <end position="2683"/>
    </location>
</feature>
<dbReference type="InterPro" id="IPR056243">
    <property type="entry name" value="TASOR_ab_dom"/>
</dbReference>
<accession>A0A8C0M7Y3</accession>
<proteinExistence type="inferred from homology"/>
<evidence type="ECO:0000313" key="8">
    <source>
        <dbReference type="Proteomes" id="UP000694429"/>
    </source>
</evidence>
<feature type="compositionally biased region" description="Polar residues" evidence="2">
    <location>
        <begin position="747"/>
        <end position="761"/>
    </location>
</feature>
<evidence type="ECO:0000313" key="7">
    <source>
        <dbReference type="Ensembl" id="ENSCAFP00030003311.1"/>
    </source>
</evidence>
<dbReference type="Ensembl" id="ENSCAFT00030003733.1">
    <property type="protein sequence ID" value="ENSCAFP00030003311.1"/>
    <property type="gene ID" value="ENSCAFG00030001946.1"/>
</dbReference>
<dbReference type="PANTHER" id="PTHR16207">
    <property type="entry name" value="SET DOMAIN-CONTAINING PROTEIN"/>
    <property type="match status" value="1"/>
</dbReference>
<evidence type="ECO:0000256" key="2">
    <source>
        <dbReference type="SAM" id="MobiDB-lite"/>
    </source>
</evidence>
<feature type="compositionally biased region" description="Polar residues" evidence="2">
    <location>
        <begin position="1478"/>
        <end position="1487"/>
    </location>
</feature>
<feature type="region of interest" description="Disordered" evidence="2">
    <location>
        <begin position="805"/>
        <end position="906"/>
    </location>
</feature>
<feature type="region of interest" description="Disordered" evidence="2">
    <location>
        <begin position="2085"/>
        <end position="2140"/>
    </location>
</feature>
<evidence type="ECO:0000259" key="4">
    <source>
        <dbReference type="Pfam" id="PF12509"/>
    </source>
</evidence>
<protein>
    <submittedName>
        <fullName evidence="7">Transcription activation suppressor family member 2</fullName>
    </submittedName>
</protein>
<dbReference type="OrthoDB" id="5960959at2759"/>
<evidence type="ECO:0000256" key="1">
    <source>
        <dbReference type="ARBA" id="ARBA00008058"/>
    </source>
</evidence>